<feature type="transmembrane region" description="Helical" evidence="7">
    <location>
        <begin position="203"/>
        <end position="225"/>
    </location>
</feature>
<evidence type="ECO:0000256" key="2">
    <source>
        <dbReference type="ARBA" id="ARBA00022448"/>
    </source>
</evidence>
<feature type="transmembrane region" description="Helical" evidence="7">
    <location>
        <begin position="55"/>
        <end position="75"/>
    </location>
</feature>
<keyword evidence="4 7" id="KW-0812">Transmembrane</keyword>
<dbReference type="Pfam" id="PF07690">
    <property type="entry name" value="MFS_1"/>
    <property type="match status" value="1"/>
</dbReference>
<feature type="transmembrane region" description="Helical" evidence="7">
    <location>
        <begin position="305"/>
        <end position="324"/>
    </location>
</feature>
<protein>
    <submittedName>
        <fullName evidence="9">MFS transporter</fullName>
    </submittedName>
</protein>
<feature type="transmembrane region" description="Helical" evidence="7">
    <location>
        <begin position="436"/>
        <end position="460"/>
    </location>
</feature>
<name>A0AA50H5F1_9HYPH</name>
<feature type="transmembrane region" description="Helical" evidence="7">
    <location>
        <begin position="171"/>
        <end position="191"/>
    </location>
</feature>
<dbReference type="GO" id="GO:0005886">
    <property type="term" value="C:plasma membrane"/>
    <property type="evidence" value="ECO:0007669"/>
    <property type="project" value="UniProtKB-SubCell"/>
</dbReference>
<dbReference type="SUPFAM" id="SSF103473">
    <property type="entry name" value="MFS general substrate transporter"/>
    <property type="match status" value="1"/>
</dbReference>
<feature type="transmembrane region" description="Helical" evidence="7">
    <location>
        <begin position="82"/>
        <end position="102"/>
    </location>
</feature>
<gene>
    <name evidence="9" type="ORF">Q9313_16160</name>
</gene>
<keyword evidence="5 7" id="KW-1133">Transmembrane helix</keyword>
<evidence type="ECO:0000256" key="6">
    <source>
        <dbReference type="ARBA" id="ARBA00023136"/>
    </source>
</evidence>
<dbReference type="RefSeq" id="WP_306037249.1">
    <property type="nucleotide sequence ID" value="NZ_CP132302.1"/>
</dbReference>
<evidence type="ECO:0000313" key="10">
    <source>
        <dbReference type="Proteomes" id="UP001234585"/>
    </source>
</evidence>
<keyword evidence="10" id="KW-1185">Reference proteome</keyword>
<feature type="transmembrane region" description="Helical" evidence="7">
    <location>
        <begin position="141"/>
        <end position="165"/>
    </location>
</feature>
<feature type="transmembrane region" description="Helical" evidence="7">
    <location>
        <begin position="331"/>
        <end position="350"/>
    </location>
</feature>
<dbReference type="Gene3D" id="1.20.1720.10">
    <property type="entry name" value="Multidrug resistance protein D"/>
    <property type="match status" value="1"/>
</dbReference>
<feature type="transmembrane region" description="Helical" evidence="7">
    <location>
        <begin position="406"/>
        <end position="424"/>
    </location>
</feature>
<evidence type="ECO:0000256" key="7">
    <source>
        <dbReference type="SAM" id="Phobius"/>
    </source>
</evidence>
<feature type="transmembrane region" description="Helical" evidence="7">
    <location>
        <begin position="108"/>
        <end position="129"/>
    </location>
</feature>
<keyword evidence="6 7" id="KW-0472">Membrane</keyword>
<dbReference type="EMBL" id="CP132302">
    <property type="protein sequence ID" value="WLR97203.1"/>
    <property type="molecule type" value="Genomic_DNA"/>
</dbReference>
<evidence type="ECO:0000259" key="8">
    <source>
        <dbReference type="PROSITE" id="PS50850"/>
    </source>
</evidence>
<sequence length="470" mass="47011">MDHMHVIATDRSGRMGALAGLSLAILLSSLGTSIANVALPTLGPVFSASFQQVQWVVLAYLLASTVLIAGIGRLGDLFGRRLLLLGGLALFSVASLLAAAAPSLAVLIVARAFQGGGAAAMMALAMAFVSETVPQERIGSVMGLFGTTSAVGTALGPSLGGLLIATFGWPSIFLIAVPFGILAFALVWRFVPAGRVAKGAGRFDLVGAALLAAALGAYALAMTVGAGGIDAWNVGLLATAAVAAALFVIRQRRAAFPLIRPAAFRRPGFAASLVASMQVATVIMVTLVVGPFYLSRTLGLGPAHVGFVLATGPVVSVLTGVVAGRMVDRFGAVRMTLAGLAAMAAGAGALPMLAGLFGLAGYIAAIVVLTPGYQLFQAANNAAVMSGVPEGERGVTSALLNLSRNLGLITGASLMGAIFTLAVGSKDVANAGGAAVATGLHVTFGVAAALLLAALALMAFRFASNRSGTA</sequence>
<keyword evidence="3" id="KW-1003">Cell membrane</keyword>
<dbReference type="InterPro" id="IPR011701">
    <property type="entry name" value="MFS"/>
</dbReference>
<feature type="transmembrane region" description="Helical" evidence="7">
    <location>
        <begin position="356"/>
        <end position="376"/>
    </location>
</feature>
<dbReference type="PANTHER" id="PTHR42718">
    <property type="entry name" value="MAJOR FACILITATOR SUPERFAMILY MULTIDRUG TRANSPORTER MFSC"/>
    <property type="match status" value="1"/>
</dbReference>
<reference evidence="9 10" key="1">
    <citation type="submission" date="2023-08" db="EMBL/GenBank/DDBJ databases">
        <title>Pathogen: clinical or host-associated sample.</title>
        <authorList>
            <person name="Hergert J."/>
            <person name="Casey R."/>
            <person name="Wagner J."/>
            <person name="Young E.L."/>
            <person name="Oakeson K.F."/>
        </authorList>
    </citation>
    <scope>NUCLEOTIDE SEQUENCE [LARGE SCALE GENOMIC DNA]</scope>
    <source>
        <strain evidence="9 10">1760953</strain>
    </source>
</reference>
<dbReference type="Proteomes" id="UP001234585">
    <property type="component" value="Chromosome"/>
</dbReference>
<accession>A0AA50H5F1</accession>
<proteinExistence type="predicted"/>
<dbReference type="PROSITE" id="PS50850">
    <property type="entry name" value="MFS"/>
    <property type="match status" value="1"/>
</dbReference>
<feature type="transmembrane region" description="Helical" evidence="7">
    <location>
        <begin position="231"/>
        <end position="249"/>
    </location>
</feature>
<evidence type="ECO:0000256" key="1">
    <source>
        <dbReference type="ARBA" id="ARBA00004651"/>
    </source>
</evidence>
<dbReference type="AlphaFoldDB" id="A0AA50H5F1"/>
<keyword evidence="2" id="KW-0813">Transport</keyword>
<evidence type="ECO:0000313" key="9">
    <source>
        <dbReference type="EMBL" id="WLR97203.1"/>
    </source>
</evidence>
<comment type="subcellular location">
    <subcellularLocation>
        <location evidence="1">Cell membrane</location>
        <topology evidence="1">Multi-pass membrane protein</topology>
    </subcellularLocation>
</comment>
<dbReference type="PANTHER" id="PTHR42718:SF46">
    <property type="entry name" value="BLR6921 PROTEIN"/>
    <property type="match status" value="1"/>
</dbReference>
<dbReference type="PRINTS" id="PR01036">
    <property type="entry name" value="TCRTETB"/>
</dbReference>
<evidence type="ECO:0000256" key="3">
    <source>
        <dbReference type="ARBA" id="ARBA00022475"/>
    </source>
</evidence>
<feature type="domain" description="Major facilitator superfamily (MFS) profile" evidence="8">
    <location>
        <begin position="17"/>
        <end position="466"/>
    </location>
</feature>
<evidence type="ECO:0000256" key="5">
    <source>
        <dbReference type="ARBA" id="ARBA00022989"/>
    </source>
</evidence>
<dbReference type="Gene3D" id="1.20.1250.20">
    <property type="entry name" value="MFS general substrate transporter like domains"/>
    <property type="match status" value="1"/>
</dbReference>
<dbReference type="GO" id="GO:0022857">
    <property type="term" value="F:transmembrane transporter activity"/>
    <property type="evidence" value="ECO:0007669"/>
    <property type="project" value="InterPro"/>
</dbReference>
<feature type="transmembrane region" description="Helical" evidence="7">
    <location>
        <begin position="269"/>
        <end position="293"/>
    </location>
</feature>
<evidence type="ECO:0000256" key="4">
    <source>
        <dbReference type="ARBA" id="ARBA00022692"/>
    </source>
</evidence>
<dbReference type="InterPro" id="IPR020846">
    <property type="entry name" value="MFS_dom"/>
</dbReference>
<dbReference type="InterPro" id="IPR036259">
    <property type="entry name" value="MFS_trans_sf"/>
</dbReference>
<organism evidence="9 10">
    <name type="scientific">Shinella sumterensis</name>
    <dbReference type="NCBI Taxonomy" id="1967501"/>
    <lineage>
        <taxon>Bacteria</taxon>
        <taxon>Pseudomonadati</taxon>
        <taxon>Pseudomonadota</taxon>
        <taxon>Alphaproteobacteria</taxon>
        <taxon>Hyphomicrobiales</taxon>
        <taxon>Rhizobiaceae</taxon>
        <taxon>Shinella</taxon>
    </lineage>
</organism>